<dbReference type="RefSeq" id="WP_167490838.1">
    <property type="nucleotide sequence ID" value="NZ_CP046173.1"/>
</dbReference>
<dbReference type="PROSITE" id="PS51898">
    <property type="entry name" value="TYR_RECOMBINASE"/>
    <property type="match status" value="1"/>
</dbReference>
<evidence type="ECO:0000256" key="2">
    <source>
        <dbReference type="ARBA" id="ARBA00023125"/>
    </source>
</evidence>
<dbReference type="InterPro" id="IPR002104">
    <property type="entry name" value="Integrase_catalytic"/>
</dbReference>
<reference evidence="7 8" key="1">
    <citation type="journal article" date="2019" name="ACS Chem. Biol.">
        <title>Identification and Mobilization of a Cryptic Antibiotic Biosynthesis Gene Locus from a Human-Pathogenic Nocardia Isolate.</title>
        <authorList>
            <person name="Herisse M."/>
            <person name="Ishida K."/>
            <person name="Porter J.L."/>
            <person name="Howden B."/>
            <person name="Hertweck C."/>
            <person name="Stinear T.P."/>
            <person name="Pidot S.J."/>
        </authorList>
    </citation>
    <scope>NUCLEOTIDE SEQUENCE [LARGE SCALE GENOMIC DNA]</scope>
    <source>
        <strain evidence="7 8">AUSMDU00012715</strain>
    </source>
</reference>
<dbReference type="Pfam" id="PF00589">
    <property type="entry name" value="Phage_integrase"/>
    <property type="match status" value="1"/>
</dbReference>
<feature type="domain" description="Core-binding (CB)" evidence="6">
    <location>
        <begin position="15"/>
        <end position="103"/>
    </location>
</feature>
<dbReference type="GO" id="GO:0015074">
    <property type="term" value="P:DNA integration"/>
    <property type="evidence" value="ECO:0007669"/>
    <property type="project" value="InterPro"/>
</dbReference>
<dbReference type="AlphaFoldDB" id="A0A6G9ZD15"/>
<dbReference type="CDD" id="cd00397">
    <property type="entry name" value="DNA_BRE_C"/>
    <property type="match status" value="1"/>
</dbReference>
<evidence type="ECO:0000259" key="6">
    <source>
        <dbReference type="PROSITE" id="PS51900"/>
    </source>
</evidence>
<proteinExistence type="inferred from homology"/>
<comment type="similarity">
    <text evidence="1">Belongs to the 'phage' integrase family.</text>
</comment>
<accession>A0A6G9ZD15</accession>
<evidence type="ECO:0000256" key="1">
    <source>
        <dbReference type="ARBA" id="ARBA00008857"/>
    </source>
</evidence>
<dbReference type="Gene3D" id="1.10.443.10">
    <property type="entry name" value="Intergrase catalytic core"/>
    <property type="match status" value="1"/>
</dbReference>
<dbReference type="PANTHER" id="PTHR30349">
    <property type="entry name" value="PHAGE INTEGRASE-RELATED"/>
    <property type="match status" value="1"/>
</dbReference>
<dbReference type="GO" id="GO:0006310">
    <property type="term" value="P:DNA recombination"/>
    <property type="evidence" value="ECO:0007669"/>
    <property type="project" value="UniProtKB-KW"/>
</dbReference>
<evidence type="ECO:0000259" key="5">
    <source>
        <dbReference type="PROSITE" id="PS51898"/>
    </source>
</evidence>
<keyword evidence="2 4" id="KW-0238">DNA-binding</keyword>
<keyword evidence="3" id="KW-0233">DNA recombination</keyword>
<dbReference type="EMBL" id="CP046173">
    <property type="protein sequence ID" value="QIS23505.1"/>
    <property type="molecule type" value="Genomic_DNA"/>
</dbReference>
<gene>
    <name evidence="7" type="ORF">F6W96_39630</name>
</gene>
<evidence type="ECO:0000313" key="7">
    <source>
        <dbReference type="EMBL" id="QIS23505.1"/>
    </source>
</evidence>
<dbReference type="InterPro" id="IPR050090">
    <property type="entry name" value="Tyrosine_recombinase_XerCD"/>
</dbReference>
<dbReference type="GO" id="GO:0003677">
    <property type="term" value="F:DNA binding"/>
    <property type="evidence" value="ECO:0007669"/>
    <property type="project" value="UniProtKB-UniRule"/>
</dbReference>
<feature type="domain" description="Tyr recombinase" evidence="5">
    <location>
        <begin position="135"/>
        <end position="344"/>
    </location>
</feature>
<evidence type="ECO:0000256" key="3">
    <source>
        <dbReference type="ARBA" id="ARBA00023172"/>
    </source>
</evidence>
<dbReference type="InterPro" id="IPR044068">
    <property type="entry name" value="CB"/>
</dbReference>
<dbReference type="SUPFAM" id="SSF56349">
    <property type="entry name" value="DNA breaking-rejoining enzymes"/>
    <property type="match status" value="1"/>
</dbReference>
<evidence type="ECO:0000313" key="8">
    <source>
        <dbReference type="Proteomes" id="UP000500953"/>
    </source>
</evidence>
<name>A0A6G9ZD15_9NOCA</name>
<protein>
    <submittedName>
        <fullName evidence="7">Tyrosine-type recombinase/integrase</fullName>
    </submittedName>
</protein>
<dbReference type="InterPro" id="IPR011010">
    <property type="entry name" value="DNA_brk_join_enz"/>
</dbReference>
<organism evidence="7 8">
    <name type="scientific">Nocardia terpenica</name>
    <dbReference type="NCBI Taxonomy" id="455432"/>
    <lineage>
        <taxon>Bacteria</taxon>
        <taxon>Bacillati</taxon>
        <taxon>Actinomycetota</taxon>
        <taxon>Actinomycetes</taxon>
        <taxon>Mycobacteriales</taxon>
        <taxon>Nocardiaceae</taxon>
        <taxon>Nocardia</taxon>
    </lineage>
</organism>
<dbReference type="Proteomes" id="UP000500953">
    <property type="component" value="Chromosome"/>
</dbReference>
<dbReference type="PANTHER" id="PTHR30349:SF41">
    <property type="entry name" value="INTEGRASE_RECOMBINASE PROTEIN MJ0367-RELATED"/>
    <property type="match status" value="1"/>
</dbReference>
<dbReference type="PROSITE" id="PS51900">
    <property type="entry name" value="CB"/>
    <property type="match status" value="1"/>
</dbReference>
<sequence length="426" mass="46650">MGLAAVRELRDRRVPATPEQIAEFETDALSGFVLARAAAGLADNTIRTDLSNLEQIRAWFGRPLWEMGPADADAYFGRALRSAPRNTSLARAQALKTYFGFLELRYQAEIHVLTGRVVECPIDEVNRPSGQQRDALRIPPSVEQIDRLFAGWRQELVGCRKFGPTARNFAAARLMAGVGIRVNETRSLNLTDVKWDLGRFGKLHVRHGKGTRGSGPRERMVPPINNADRALRWFVEDVWSCFGDDHLRLGAPLFPSERKNVDGSAARISSETLRAALADAAARHLPEWSDRLTPHVLRHFCASQLYLAGMGLIAIQQTLGHIWVATTMHYINQPSGIASNGRVSPGCLIFSTFAGLVIGQAALVLAAAQACWTARISVSVGWAGSMAENLAAMITRRSLPIMSAKAGSVLLVYQGACARRSAMSWV</sequence>
<evidence type="ECO:0000256" key="4">
    <source>
        <dbReference type="PROSITE-ProRule" id="PRU01248"/>
    </source>
</evidence>
<dbReference type="InterPro" id="IPR013762">
    <property type="entry name" value="Integrase-like_cat_sf"/>
</dbReference>